<proteinExistence type="inferred from homology"/>
<keyword evidence="4" id="KW-1185">Reference proteome</keyword>
<evidence type="ECO:0000313" key="3">
    <source>
        <dbReference type="EMBL" id="KAA0909879.1"/>
    </source>
</evidence>
<dbReference type="EMBL" id="VINQ01000023">
    <property type="protein sequence ID" value="KAA0909879.1"/>
    <property type="molecule type" value="Genomic_DNA"/>
</dbReference>
<keyword evidence="2" id="KW-0732">Signal</keyword>
<dbReference type="InterPro" id="IPR005064">
    <property type="entry name" value="BUG"/>
</dbReference>
<dbReference type="PANTHER" id="PTHR42928:SF5">
    <property type="entry name" value="BLR1237 PROTEIN"/>
    <property type="match status" value="1"/>
</dbReference>
<dbReference type="SUPFAM" id="SSF53850">
    <property type="entry name" value="Periplasmic binding protein-like II"/>
    <property type="match status" value="1"/>
</dbReference>
<protein>
    <submittedName>
        <fullName evidence="3">Tripartite tricarboxylate transporter substrate binding protein</fullName>
    </submittedName>
</protein>
<feature type="chain" id="PRO_5023049060" evidence="2">
    <location>
        <begin position="33"/>
        <end position="321"/>
    </location>
</feature>
<dbReference type="Pfam" id="PF03401">
    <property type="entry name" value="TctC"/>
    <property type="match status" value="1"/>
</dbReference>
<feature type="signal peptide" evidence="2">
    <location>
        <begin position="1"/>
        <end position="32"/>
    </location>
</feature>
<dbReference type="Gene3D" id="3.40.190.150">
    <property type="entry name" value="Bordetella uptake gene, domain 1"/>
    <property type="match status" value="1"/>
</dbReference>
<comment type="similarity">
    <text evidence="1">Belongs to the UPF0065 (bug) family.</text>
</comment>
<dbReference type="CDD" id="cd07012">
    <property type="entry name" value="PBP2_Bug_TTT"/>
    <property type="match status" value="1"/>
</dbReference>
<sequence length="321" mass="33874">MSVEREEDVKITLKFKALAAASLVMLASAAQAEWAPKGNISLQIGFGAGGSTDTIGRVVAKVMKEQTGWNVIAENKPGGGGIAMFTGIANRPADGSVIGLGVSMPILVNLVNRPEKLKFNLDSFDYLGTATRAQLALIARSDAPFDDVAGLVDYAKANDAPVAFDAKPQELAMRFVMAQSGAEFQFLSTKGGAENAKLVLGGQAIAAFEAGEHIPFLEAGEIKMIASMNNSRHNYAPDTPTLQEQGYDIYVDPVFFFATTAGTPDDAREALTEALAAALESDTVKDVVLNTLKSPIHNMGPDGTENMMRDGVTNVGALFAN</sequence>
<dbReference type="Gene3D" id="3.40.190.10">
    <property type="entry name" value="Periplasmic binding protein-like II"/>
    <property type="match status" value="1"/>
</dbReference>
<accession>A0A5A9YYE7</accession>
<dbReference type="PIRSF" id="PIRSF017082">
    <property type="entry name" value="YflP"/>
    <property type="match status" value="1"/>
</dbReference>
<dbReference type="Proteomes" id="UP000325291">
    <property type="component" value="Unassembled WGS sequence"/>
</dbReference>
<dbReference type="InterPro" id="IPR042100">
    <property type="entry name" value="Bug_dom1"/>
</dbReference>
<evidence type="ECO:0000313" key="4">
    <source>
        <dbReference type="Proteomes" id="UP000325291"/>
    </source>
</evidence>
<dbReference type="AlphaFoldDB" id="A0A5A9YYE7"/>
<organism evidence="3 4">
    <name type="scientific">Aquicoccus porphyridii</name>
    <dbReference type="NCBI Taxonomy" id="1852029"/>
    <lineage>
        <taxon>Bacteria</taxon>
        <taxon>Pseudomonadati</taxon>
        <taxon>Pseudomonadota</taxon>
        <taxon>Alphaproteobacteria</taxon>
        <taxon>Rhodobacterales</taxon>
        <taxon>Paracoccaceae</taxon>
        <taxon>Aquicoccus</taxon>
    </lineage>
</organism>
<evidence type="ECO:0000256" key="2">
    <source>
        <dbReference type="SAM" id="SignalP"/>
    </source>
</evidence>
<name>A0A5A9YYE7_9RHOB</name>
<evidence type="ECO:0000256" key="1">
    <source>
        <dbReference type="ARBA" id="ARBA00006987"/>
    </source>
</evidence>
<dbReference type="PANTHER" id="PTHR42928">
    <property type="entry name" value="TRICARBOXYLATE-BINDING PROTEIN"/>
    <property type="match status" value="1"/>
</dbReference>
<reference evidence="3 4" key="1">
    <citation type="submission" date="2019-07" db="EMBL/GenBank/DDBJ databases">
        <title>Aquicoccus porphyridii gen. nov., sp. nov., isolated from a small marine red alga, Porphyridium marinum.</title>
        <authorList>
            <person name="Liu L."/>
        </authorList>
    </citation>
    <scope>NUCLEOTIDE SEQUENCE [LARGE SCALE GENOMIC DNA]</scope>
    <source>
        <strain evidence="3 4">L1 8-17</strain>
    </source>
</reference>
<comment type="caution">
    <text evidence="3">The sequence shown here is derived from an EMBL/GenBank/DDBJ whole genome shotgun (WGS) entry which is preliminary data.</text>
</comment>
<gene>
    <name evidence="3" type="ORF">FLO80_19690</name>
</gene>